<dbReference type="EMBL" id="FOXF01000006">
    <property type="protein sequence ID" value="SFP14438.1"/>
    <property type="molecule type" value="Genomic_DNA"/>
</dbReference>
<name>A0A662ZFA5_9GAMM</name>
<sequence length="98" mass="11164">MRILSPVQRREFNELVKEIESKNFTYSSEVSHYITSNHLGSRYPNISGISTFKRGCDTWTMEGGFPCDIYAMLCQRLHLSGKNTSAVAVAFTPYSMMK</sequence>
<reference evidence="1 2" key="1">
    <citation type="submission" date="2016-10" db="EMBL/GenBank/DDBJ databases">
        <authorList>
            <person name="Varghese N."/>
            <person name="Submissions S."/>
        </authorList>
    </citation>
    <scope>NUCLEOTIDE SEQUENCE [LARGE SCALE GENOMIC DNA]</scope>
    <source>
        <strain evidence="1 2">DSM 1361</strain>
    </source>
</reference>
<dbReference type="RefSeq" id="WP_093140680.1">
    <property type="nucleotide sequence ID" value="NZ_FOXF01000006.1"/>
</dbReference>
<gene>
    <name evidence="1" type="ORF">SAMN02910344_00540</name>
</gene>
<keyword evidence="2" id="KW-1185">Reference proteome</keyword>
<evidence type="ECO:0000313" key="2">
    <source>
        <dbReference type="Proteomes" id="UP000243745"/>
    </source>
</evidence>
<proteinExistence type="predicted"/>
<accession>A0A662ZFA5</accession>
<protein>
    <submittedName>
        <fullName evidence="1">Uncharacterized protein</fullName>
    </submittedName>
</protein>
<dbReference type="AlphaFoldDB" id="A0A662ZFA5"/>
<evidence type="ECO:0000313" key="1">
    <source>
        <dbReference type="EMBL" id="SFP14438.1"/>
    </source>
</evidence>
<organism evidence="1 2">
    <name type="scientific">Ruminobacter amylophilus</name>
    <dbReference type="NCBI Taxonomy" id="867"/>
    <lineage>
        <taxon>Bacteria</taxon>
        <taxon>Pseudomonadati</taxon>
        <taxon>Pseudomonadota</taxon>
        <taxon>Gammaproteobacteria</taxon>
        <taxon>Aeromonadales</taxon>
        <taxon>Succinivibrionaceae</taxon>
        <taxon>Ruminobacter</taxon>
    </lineage>
</organism>
<dbReference type="Proteomes" id="UP000243745">
    <property type="component" value="Unassembled WGS sequence"/>
</dbReference>
<dbReference type="OrthoDB" id="7066880at2"/>